<dbReference type="RefSeq" id="WP_086786945.1">
    <property type="nucleotide sequence ID" value="NZ_JAGIOO010000001.1"/>
</dbReference>
<evidence type="ECO:0000256" key="3">
    <source>
        <dbReference type="ARBA" id="ARBA00022448"/>
    </source>
</evidence>
<dbReference type="EMBL" id="JAGIOO010000001">
    <property type="protein sequence ID" value="MBP2473245.1"/>
    <property type="molecule type" value="Genomic_DNA"/>
</dbReference>
<keyword evidence="4 5" id="KW-0732">Signal</keyword>
<dbReference type="Pfam" id="PF01497">
    <property type="entry name" value="Peripla_BP_2"/>
    <property type="match status" value="1"/>
</dbReference>
<gene>
    <name evidence="7" type="ORF">JOF53_002117</name>
</gene>
<dbReference type="CDD" id="cd01146">
    <property type="entry name" value="FhuD"/>
    <property type="match status" value="1"/>
</dbReference>
<dbReference type="SUPFAM" id="SSF53807">
    <property type="entry name" value="Helical backbone' metal receptor"/>
    <property type="match status" value="1"/>
</dbReference>
<keyword evidence="3" id="KW-0813">Transport</keyword>
<dbReference type="PANTHER" id="PTHR30532">
    <property type="entry name" value="IRON III DICITRATE-BINDING PERIPLASMIC PROTEIN"/>
    <property type="match status" value="1"/>
</dbReference>
<proteinExistence type="inferred from homology"/>
<evidence type="ECO:0000256" key="5">
    <source>
        <dbReference type="SAM" id="SignalP"/>
    </source>
</evidence>
<dbReference type="PROSITE" id="PS50983">
    <property type="entry name" value="FE_B12_PBP"/>
    <property type="match status" value="1"/>
</dbReference>
<keyword evidence="8" id="KW-1185">Reference proteome</keyword>
<dbReference type="PROSITE" id="PS51257">
    <property type="entry name" value="PROKAR_LIPOPROTEIN"/>
    <property type="match status" value="1"/>
</dbReference>
<dbReference type="InterPro" id="IPR002491">
    <property type="entry name" value="ABC_transptr_periplasmic_BD"/>
</dbReference>
<sequence>MTTRTHRSSSRLLRLAAAATALVLGLTACGGGSDAPAQSDPSSGAAPGFPVTITHKLGTTTITSQPKRIVVLGETDLDALLALGIQPIAVVKTGFPDGVSPWAKQKLTGSPTQLTVGDNGFDPEQILKLEPDLVLANYDYYLDKYFAKLNAIVPTTGYETGPSEDSWQQVTRQVGKAVGKSAEAEKLVTDTEAKIAGVRKSTPELTGKPFAFAVSGQTGTMMVLKSKTDTATKLLGEFGLVLPPAIESLPGEGFAAELSAERYDVLDQPVLITYYNDNKQHQADVEGNGLFSKLKAVSKGGNVVLDLAQFYSIRTPSPLGIQYAVDVLVPKLSDAVKKTAA</sequence>
<comment type="similarity">
    <text evidence="2">Belongs to the bacterial solute-binding protein 8 family.</text>
</comment>
<dbReference type="Proteomes" id="UP001519363">
    <property type="component" value="Unassembled WGS sequence"/>
</dbReference>
<name>A0ABS5AC20_9PSEU</name>
<evidence type="ECO:0000256" key="4">
    <source>
        <dbReference type="ARBA" id="ARBA00022729"/>
    </source>
</evidence>
<protein>
    <submittedName>
        <fullName evidence="7">Iron complex transport system substrate-binding protein</fullName>
    </submittedName>
</protein>
<evidence type="ECO:0000256" key="2">
    <source>
        <dbReference type="ARBA" id="ARBA00008814"/>
    </source>
</evidence>
<evidence type="ECO:0000259" key="6">
    <source>
        <dbReference type="PROSITE" id="PS50983"/>
    </source>
</evidence>
<comment type="subcellular location">
    <subcellularLocation>
        <location evidence="1">Cell envelope</location>
    </subcellularLocation>
</comment>
<dbReference type="InterPro" id="IPR051313">
    <property type="entry name" value="Bact_iron-sidero_bind"/>
</dbReference>
<dbReference type="PANTHER" id="PTHR30532:SF24">
    <property type="entry name" value="FERRIC ENTEROBACTIN-BINDING PERIPLASMIC PROTEIN FEPB"/>
    <property type="match status" value="1"/>
</dbReference>
<evidence type="ECO:0000313" key="8">
    <source>
        <dbReference type="Proteomes" id="UP001519363"/>
    </source>
</evidence>
<accession>A0ABS5AC20</accession>
<feature type="domain" description="Fe/B12 periplasmic-binding" evidence="6">
    <location>
        <begin position="68"/>
        <end position="336"/>
    </location>
</feature>
<feature type="signal peptide" evidence="5">
    <location>
        <begin position="1"/>
        <end position="30"/>
    </location>
</feature>
<comment type="caution">
    <text evidence="7">The sequence shown here is derived from an EMBL/GenBank/DDBJ whole genome shotgun (WGS) entry which is preliminary data.</text>
</comment>
<evidence type="ECO:0000313" key="7">
    <source>
        <dbReference type="EMBL" id="MBP2473245.1"/>
    </source>
</evidence>
<dbReference type="Gene3D" id="3.40.50.1980">
    <property type="entry name" value="Nitrogenase molybdenum iron protein domain"/>
    <property type="match status" value="2"/>
</dbReference>
<evidence type="ECO:0000256" key="1">
    <source>
        <dbReference type="ARBA" id="ARBA00004196"/>
    </source>
</evidence>
<organism evidence="7 8">
    <name type="scientific">Crossiella equi</name>
    <dbReference type="NCBI Taxonomy" id="130796"/>
    <lineage>
        <taxon>Bacteria</taxon>
        <taxon>Bacillati</taxon>
        <taxon>Actinomycetota</taxon>
        <taxon>Actinomycetes</taxon>
        <taxon>Pseudonocardiales</taxon>
        <taxon>Pseudonocardiaceae</taxon>
        <taxon>Crossiella</taxon>
    </lineage>
</organism>
<reference evidence="7 8" key="1">
    <citation type="submission" date="2021-03" db="EMBL/GenBank/DDBJ databases">
        <title>Sequencing the genomes of 1000 actinobacteria strains.</title>
        <authorList>
            <person name="Klenk H.-P."/>
        </authorList>
    </citation>
    <scope>NUCLEOTIDE SEQUENCE [LARGE SCALE GENOMIC DNA]</scope>
    <source>
        <strain evidence="7 8">DSM 44580</strain>
    </source>
</reference>
<feature type="chain" id="PRO_5047172690" evidence="5">
    <location>
        <begin position="31"/>
        <end position="341"/>
    </location>
</feature>